<keyword evidence="1" id="KW-0732">Signal</keyword>
<protein>
    <recommendedName>
        <fullName evidence="4">DUF4394 domain-containing protein</fullName>
    </recommendedName>
</protein>
<dbReference type="OrthoDB" id="9805017at2"/>
<proteinExistence type="predicted"/>
<sequence length="376" mass="38896" precursor="true">MTIRSLLCLASASLLLTPWVEAQVAFATAGSDLVEVDFGTGTATPIGSTGLSNPITLSSWPNSDELFVSELLATEIYSVNVTTAAATLFGSTTIAFGGLTLNEDTGRVYGHDFFRLYEVDPVTLNATLVGDSGTQLYSMEYHQSLGRLFAYSLAGDTFLELDMASGAATPIGTTGVFGITGMWYDPATDALYGVTDQNGNGSLVRIDPATGAATVIQATGLNFLALGGFGEPGLIKANFCGPAAVNSTGLSASISGFGSSVVLENDVTLAVDDLPGNAFGFFITSRTQGFVANPAGSSGNLCLAGAIGRFVGPGQIQNSGTARRITITLDLMMQPTPTGFVAIQAGESWSFSSWYRDTLGGATTSNFSDGLEVTFL</sequence>
<dbReference type="SUPFAM" id="SSF63825">
    <property type="entry name" value="YWTD domain"/>
    <property type="match status" value="1"/>
</dbReference>
<dbReference type="EMBL" id="CP036434">
    <property type="protein sequence ID" value="QDV07496.1"/>
    <property type="molecule type" value="Genomic_DNA"/>
</dbReference>
<dbReference type="AlphaFoldDB" id="A0A518ETT1"/>
<keyword evidence="3" id="KW-1185">Reference proteome</keyword>
<feature type="chain" id="PRO_5021849746" description="DUF4394 domain-containing protein" evidence="1">
    <location>
        <begin position="23"/>
        <end position="376"/>
    </location>
</feature>
<organism evidence="2 3">
    <name type="scientific">Saltatorellus ferox</name>
    <dbReference type="NCBI Taxonomy" id="2528018"/>
    <lineage>
        <taxon>Bacteria</taxon>
        <taxon>Pseudomonadati</taxon>
        <taxon>Planctomycetota</taxon>
        <taxon>Planctomycetia</taxon>
        <taxon>Planctomycetia incertae sedis</taxon>
        <taxon>Saltatorellus</taxon>
    </lineage>
</organism>
<evidence type="ECO:0000313" key="3">
    <source>
        <dbReference type="Proteomes" id="UP000320390"/>
    </source>
</evidence>
<evidence type="ECO:0000256" key="1">
    <source>
        <dbReference type="SAM" id="SignalP"/>
    </source>
</evidence>
<dbReference type="RefSeq" id="WP_145198576.1">
    <property type="nucleotide sequence ID" value="NZ_CP036434.1"/>
</dbReference>
<reference evidence="2 3" key="1">
    <citation type="submission" date="2019-02" db="EMBL/GenBank/DDBJ databases">
        <title>Deep-cultivation of Planctomycetes and their phenomic and genomic characterization uncovers novel biology.</title>
        <authorList>
            <person name="Wiegand S."/>
            <person name="Jogler M."/>
            <person name="Boedeker C."/>
            <person name="Pinto D."/>
            <person name="Vollmers J."/>
            <person name="Rivas-Marin E."/>
            <person name="Kohn T."/>
            <person name="Peeters S.H."/>
            <person name="Heuer A."/>
            <person name="Rast P."/>
            <person name="Oberbeckmann S."/>
            <person name="Bunk B."/>
            <person name="Jeske O."/>
            <person name="Meyerdierks A."/>
            <person name="Storesund J.E."/>
            <person name="Kallscheuer N."/>
            <person name="Luecker S."/>
            <person name="Lage O.M."/>
            <person name="Pohl T."/>
            <person name="Merkel B.J."/>
            <person name="Hornburger P."/>
            <person name="Mueller R.-W."/>
            <person name="Bruemmer F."/>
            <person name="Labrenz M."/>
            <person name="Spormann A.M."/>
            <person name="Op den Camp H."/>
            <person name="Overmann J."/>
            <person name="Amann R."/>
            <person name="Jetten M.S.M."/>
            <person name="Mascher T."/>
            <person name="Medema M.H."/>
            <person name="Devos D.P."/>
            <person name="Kaster A.-K."/>
            <person name="Ovreas L."/>
            <person name="Rohde M."/>
            <person name="Galperin M.Y."/>
            <person name="Jogler C."/>
        </authorList>
    </citation>
    <scope>NUCLEOTIDE SEQUENCE [LARGE SCALE GENOMIC DNA]</scope>
    <source>
        <strain evidence="2 3">Poly30</strain>
    </source>
</reference>
<gene>
    <name evidence="2" type="ORF">Poly30_30220</name>
</gene>
<dbReference type="Proteomes" id="UP000320390">
    <property type="component" value="Chromosome"/>
</dbReference>
<feature type="signal peptide" evidence="1">
    <location>
        <begin position="1"/>
        <end position="22"/>
    </location>
</feature>
<name>A0A518ETT1_9BACT</name>
<evidence type="ECO:0008006" key="4">
    <source>
        <dbReference type="Google" id="ProtNLM"/>
    </source>
</evidence>
<evidence type="ECO:0000313" key="2">
    <source>
        <dbReference type="EMBL" id="QDV07496.1"/>
    </source>
</evidence>
<accession>A0A518ETT1</accession>